<evidence type="ECO:0000313" key="1">
    <source>
        <dbReference type="EMBL" id="BAQ57250.1"/>
    </source>
</evidence>
<dbReference type="STRING" id="1600.LBAT_0861"/>
<organism evidence="1 2">
    <name type="scientific">Lactobacillus acetotolerans</name>
    <dbReference type="NCBI Taxonomy" id="1600"/>
    <lineage>
        <taxon>Bacteria</taxon>
        <taxon>Bacillati</taxon>
        <taxon>Bacillota</taxon>
        <taxon>Bacilli</taxon>
        <taxon>Lactobacillales</taxon>
        <taxon>Lactobacillaceae</taxon>
        <taxon>Lactobacillus</taxon>
    </lineage>
</organism>
<proteinExistence type="predicted"/>
<dbReference type="KEGG" id="lae:LBAT_0861"/>
<keyword evidence="2" id="KW-1185">Reference proteome</keyword>
<dbReference type="InterPro" id="IPR029063">
    <property type="entry name" value="SAM-dependent_MTases_sf"/>
</dbReference>
<name>A0A0D6A475_9LACO</name>
<dbReference type="EMBL" id="AP014808">
    <property type="protein sequence ID" value="BAQ57250.1"/>
    <property type="molecule type" value="Genomic_DNA"/>
</dbReference>
<dbReference type="OrthoDB" id="2248737at2"/>
<dbReference type="Gene3D" id="3.40.50.150">
    <property type="entry name" value="Vaccinia Virus protein VP39"/>
    <property type="match status" value="1"/>
</dbReference>
<dbReference type="RefSeq" id="WP_060459887.1">
    <property type="nucleotide sequence ID" value="NZ_AP014808.1"/>
</dbReference>
<reference evidence="1 2" key="1">
    <citation type="submission" date="2015-03" db="EMBL/GenBank/DDBJ databases">
        <title>Complete genome sequence of Lactobacillus acetotolerans NBRC 13120.</title>
        <authorList>
            <person name="Toh H."/>
            <person name="Morita H."/>
            <person name="Fujita N."/>
        </authorList>
    </citation>
    <scope>NUCLEOTIDE SEQUENCE [LARGE SCALE GENOMIC DNA]</scope>
    <source>
        <strain evidence="1 2">NBRC 13120</strain>
    </source>
</reference>
<sequence>MTNFLKKINQLDKKLNYGPIHNQVEEINAIVEHVANQEVLPVAPAPLGLLPDQFEEVVDRLNEEQKVDLKAINNLLNSLRQFLSLKYGVWSLPNKKTATLIKQELAINSALEIMAGNAYWSKALNEAGIRVTATDSLEWAKTSSTGKREFYPVVDLDAVSAIKKFADADLILCSWAPNFGKSDLDVIRAWKKFAPESHLLFIGEKEGATNSPEFWENENFVNSSSLRKINRSFKSYDFIDEQIYEIKHEL</sequence>
<dbReference type="PATRIC" id="fig|1600.4.peg.883"/>
<dbReference type="Proteomes" id="UP000035709">
    <property type="component" value="Chromosome"/>
</dbReference>
<gene>
    <name evidence="1" type="ORF">LBAT_0861</name>
</gene>
<dbReference type="AlphaFoldDB" id="A0A0D6A475"/>
<protein>
    <recommendedName>
        <fullName evidence="3">SAM-dependent methyltransferase</fullName>
    </recommendedName>
</protein>
<accession>A0A0D6A475</accession>
<evidence type="ECO:0008006" key="3">
    <source>
        <dbReference type="Google" id="ProtNLM"/>
    </source>
</evidence>
<evidence type="ECO:0000313" key="2">
    <source>
        <dbReference type="Proteomes" id="UP000035709"/>
    </source>
</evidence>